<evidence type="ECO:0000256" key="2">
    <source>
        <dbReference type="ARBA" id="ARBA00022475"/>
    </source>
</evidence>
<dbReference type="InterPro" id="IPR001750">
    <property type="entry name" value="ND/Mrp_TM"/>
</dbReference>
<feature type="transmembrane region" description="Helical" evidence="8">
    <location>
        <begin position="238"/>
        <end position="255"/>
    </location>
</feature>
<keyword evidence="3 7" id="KW-0812">Transmembrane</keyword>
<dbReference type="Pfam" id="PF00361">
    <property type="entry name" value="Proton_antipo_M"/>
    <property type="match status" value="1"/>
</dbReference>
<dbReference type="InterPro" id="IPR052175">
    <property type="entry name" value="ComplexI-like_HydComp"/>
</dbReference>
<feature type="transmembrane region" description="Helical" evidence="8">
    <location>
        <begin position="199"/>
        <end position="217"/>
    </location>
</feature>
<evidence type="ECO:0000256" key="1">
    <source>
        <dbReference type="ARBA" id="ARBA00004651"/>
    </source>
</evidence>
<protein>
    <submittedName>
        <fullName evidence="11">Hydrogenase 4 subunit F</fullName>
    </submittedName>
</protein>
<feature type="domain" description="NADH:quinone oxidoreductase/Mrp antiporter transmembrane" evidence="9">
    <location>
        <begin position="122"/>
        <end position="418"/>
    </location>
</feature>
<evidence type="ECO:0000313" key="11">
    <source>
        <dbReference type="EMBL" id="MBZ0160642.1"/>
    </source>
</evidence>
<feature type="domain" description="NADH-Ubiquinone oxidoreductase (complex I) chain 5 N-terminal" evidence="10">
    <location>
        <begin position="61"/>
        <end position="92"/>
    </location>
</feature>
<dbReference type="EMBL" id="JAIOIU010000137">
    <property type="protein sequence ID" value="MBZ0160642.1"/>
    <property type="molecule type" value="Genomic_DNA"/>
</dbReference>
<feature type="transmembrane region" description="Helical" evidence="8">
    <location>
        <begin position="125"/>
        <end position="145"/>
    </location>
</feature>
<feature type="transmembrane region" description="Helical" evidence="8">
    <location>
        <begin position="404"/>
        <end position="424"/>
    </location>
</feature>
<feature type="transmembrane region" description="Helical" evidence="8">
    <location>
        <begin position="444"/>
        <end position="466"/>
    </location>
</feature>
<dbReference type="PANTHER" id="PTHR42682">
    <property type="entry name" value="HYDROGENASE-4 COMPONENT F"/>
    <property type="match status" value="1"/>
</dbReference>
<evidence type="ECO:0000313" key="12">
    <source>
        <dbReference type="Proteomes" id="UP001197609"/>
    </source>
</evidence>
<feature type="transmembrane region" description="Helical" evidence="8">
    <location>
        <begin position="362"/>
        <end position="384"/>
    </location>
</feature>
<comment type="caution">
    <text evidence="11">The sequence shown here is derived from an EMBL/GenBank/DDBJ whole genome shotgun (WGS) entry which is preliminary data.</text>
</comment>
<dbReference type="Proteomes" id="UP001197609">
    <property type="component" value="Unassembled WGS sequence"/>
</dbReference>
<name>A0AAJ1AJS9_9BACT</name>
<proteinExistence type="predicted"/>
<feature type="transmembrane region" description="Helical" evidence="8">
    <location>
        <begin position="101"/>
        <end position="119"/>
    </location>
</feature>
<dbReference type="GO" id="GO:0016491">
    <property type="term" value="F:oxidoreductase activity"/>
    <property type="evidence" value="ECO:0007669"/>
    <property type="project" value="UniProtKB-KW"/>
</dbReference>
<dbReference type="Pfam" id="PF00662">
    <property type="entry name" value="Proton_antipo_N"/>
    <property type="match status" value="1"/>
</dbReference>
<evidence type="ECO:0000259" key="9">
    <source>
        <dbReference type="Pfam" id="PF00361"/>
    </source>
</evidence>
<keyword evidence="2" id="KW-1003">Cell membrane</keyword>
<feature type="transmembrane region" description="Helical" evidence="8">
    <location>
        <begin position="6"/>
        <end position="21"/>
    </location>
</feature>
<evidence type="ECO:0000256" key="7">
    <source>
        <dbReference type="RuleBase" id="RU000320"/>
    </source>
</evidence>
<keyword evidence="5" id="KW-0560">Oxidoreductase</keyword>
<dbReference type="PANTHER" id="PTHR42682:SF5">
    <property type="entry name" value="HYDROGENASE-4 COMPONENT F"/>
    <property type="match status" value="1"/>
</dbReference>
<evidence type="ECO:0000259" key="10">
    <source>
        <dbReference type="Pfam" id="PF00662"/>
    </source>
</evidence>
<dbReference type="AlphaFoldDB" id="A0AAJ1AJS9"/>
<evidence type="ECO:0000256" key="3">
    <source>
        <dbReference type="ARBA" id="ARBA00022692"/>
    </source>
</evidence>
<feature type="transmembrane region" description="Helical" evidence="8">
    <location>
        <begin position="305"/>
        <end position="325"/>
    </location>
</feature>
<feature type="transmembrane region" description="Helical" evidence="8">
    <location>
        <begin position="275"/>
        <end position="293"/>
    </location>
</feature>
<sequence>MMLGVLLLIPLIATILIALVRPRAWIELIHALAALGGLAVGLIVAARVWRGDVPAAIGGLLRADGLSALMVVVITLLGAIAALYGIGYIRAEYDDTHPARTRSFFGLFHLFIFTMLLAVTTDNLGIMWVAIEGTTLATAFLVNLHNTSRSLEAAYKYLILSSVGIALAFIGTVLLYYAGASRAGEVAVNWTSLRAAASSLNPQVVRLAFAFILVGYGTKAGLAPMHTWLPDAHSEAPAPISALMSGVLLNVGLYALMRFKVVADIAVGPNFTGPWLIGIGLFSLAVAATFLIAPRNYKRMLAYSSVEHVGVICMGLGFGGYWGVLGALLHVINHALSKSLLFILSGNILLKYQTTDIRRVRGLLQTSPLTAGAFLAGILALIGLPPFGPFMSELLIFRAGLESGPVWVVILGVALLVIVFAGMLGSVNQMLYGAPPEKVEYGDVLRWSLAPLAINFVLLLVLGLALPHAVTEALEQALKVLGVSRA</sequence>
<evidence type="ECO:0000256" key="6">
    <source>
        <dbReference type="ARBA" id="ARBA00023136"/>
    </source>
</evidence>
<gene>
    <name evidence="11" type="ORF">K8G79_10990</name>
</gene>
<evidence type="ECO:0000256" key="8">
    <source>
        <dbReference type="SAM" id="Phobius"/>
    </source>
</evidence>
<evidence type="ECO:0000256" key="5">
    <source>
        <dbReference type="ARBA" id="ARBA00023002"/>
    </source>
</evidence>
<organism evidence="11 12">
    <name type="scientific">Candidatus Methylomirabilis tolerans</name>
    <dbReference type="NCBI Taxonomy" id="3123416"/>
    <lineage>
        <taxon>Bacteria</taxon>
        <taxon>Candidatus Methylomirabilota</taxon>
        <taxon>Candidatus Methylomirabilia</taxon>
        <taxon>Candidatus Methylomirabilales</taxon>
        <taxon>Candidatus Methylomirabilaceae</taxon>
        <taxon>Candidatus Methylomirabilis</taxon>
    </lineage>
</organism>
<evidence type="ECO:0000256" key="4">
    <source>
        <dbReference type="ARBA" id="ARBA00022989"/>
    </source>
</evidence>
<feature type="transmembrane region" description="Helical" evidence="8">
    <location>
        <begin position="28"/>
        <end position="49"/>
    </location>
</feature>
<feature type="transmembrane region" description="Helical" evidence="8">
    <location>
        <begin position="69"/>
        <end position="89"/>
    </location>
</feature>
<comment type="subcellular location">
    <subcellularLocation>
        <location evidence="1">Cell membrane</location>
        <topology evidence="1">Multi-pass membrane protein</topology>
    </subcellularLocation>
    <subcellularLocation>
        <location evidence="7">Membrane</location>
        <topology evidence="7">Multi-pass membrane protein</topology>
    </subcellularLocation>
</comment>
<keyword evidence="6 8" id="KW-0472">Membrane</keyword>
<dbReference type="PRINTS" id="PR01434">
    <property type="entry name" value="NADHDHGNASE5"/>
</dbReference>
<keyword evidence="4 8" id="KW-1133">Transmembrane helix</keyword>
<accession>A0AAJ1AJS9</accession>
<dbReference type="GO" id="GO:0005886">
    <property type="term" value="C:plasma membrane"/>
    <property type="evidence" value="ECO:0007669"/>
    <property type="project" value="UniProtKB-SubCell"/>
</dbReference>
<reference evidence="11 12" key="1">
    <citation type="journal article" date="2021" name="bioRxiv">
        <title>Unraveling nitrogen, sulfur and carbon metabolic pathways and microbial community transcriptional responses to substrate deprivation and toxicity stresses in a bioreactor mimicking anoxic brackish coastal sediment conditions.</title>
        <authorList>
            <person name="Martins P.D."/>
            <person name="Echeveste M.J."/>
            <person name="Arshad A."/>
            <person name="Kurth J."/>
            <person name="Ouboter H."/>
            <person name="Jetten M.S.M."/>
            <person name="Welte C.U."/>
        </authorList>
    </citation>
    <scope>NUCLEOTIDE SEQUENCE [LARGE SCALE GENOMIC DNA]</scope>
    <source>
        <strain evidence="11">MAG_38</strain>
    </source>
</reference>
<dbReference type="InterPro" id="IPR001516">
    <property type="entry name" value="Proton_antipo_N"/>
</dbReference>
<feature type="transmembrane region" description="Helical" evidence="8">
    <location>
        <begin position="331"/>
        <end position="350"/>
    </location>
</feature>
<feature type="transmembrane region" description="Helical" evidence="8">
    <location>
        <begin position="157"/>
        <end position="179"/>
    </location>
</feature>